<evidence type="ECO:0000313" key="1">
    <source>
        <dbReference type="EMBL" id="PIY71753.1"/>
    </source>
</evidence>
<dbReference type="AlphaFoldDB" id="A0A2M7QHF2"/>
<protein>
    <submittedName>
        <fullName evidence="1">Uncharacterized protein</fullName>
    </submittedName>
</protein>
<dbReference type="EMBL" id="PFLI01000152">
    <property type="protein sequence ID" value="PIY71753.1"/>
    <property type="molecule type" value="Genomic_DNA"/>
</dbReference>
<proteinExistence type="predicted"/>
<dbReference type="Proteomes" id="UP000229401">
    <property type="component" value="Unassembled WGS sequence"/>
</dbReference>
<organism evidence="1 2">
    <name type="scientific">Candidatus Roizmanbacteria bacterium CG_4_10_14_0_8_um_filter_33_9</name>
    <dbReference type="NCBI Taxonomy" id="1974826"/>
    <lineage>
        <taxon>Bacteria</taxon>
        <taxon>Candidatus Roizmaniibacteriota</taxon>
    </lineage>
</organism>
<evidence type="ECO:0000313" key="2">
    <source>
        <dbReference type="Proteomes" id="UP000229401"/>
    </source>
</evidence>
<name>A0A2M7QHF2_9BACT</name>
<reference evidence="2" key="1">
    <citation type="submission" date="2017-09" db="EMBL/GenBank/DDBJ databases">
        <title>Depth-based differentiation of microbial function through sediment-hosted aquifers and enrichment of novel symbionts in the deep terrestrial subsurface.</title>
        <authorList>
            <person name="Probst A.J."/>
            <person name="Ladd B."/>
            <person name="Jarett J.K."/>
            <person name="Geller-Mcgrath D.E."/>
            <person name="Sieber C.M.K."/>
            <person name="Emerson J.B."/>
            <person name="Anantharaman K."/>
            <person name="Thomas B.C."/>
            <person name="Malmstrom R."/>
            <person name="Stieglmeier M."/>
            <person name="Klingl A."/>
            <person name="Woyke T."/>
            <person name="Ryan C.M."/>
            <person name="Banfield J.F."/>
        </authorList>
    </citation>
    <scope>NUCLEOTIDE SEQUENCE [LARGE SCALE GENOMIC DNA]</scope>
</reference>
<comment type="caution">
    <text evidence="1">The sequence shown here is derived from an EMBL/GenBank/DDBJ whole genome shotgun (WGS) entry which is preliminary data.</text>
</comment>
<accession>A0A2M7QHF2</accession>
<gene>
    <name evidence="1" type="ORF">COY87_04515</name>
</gene>
<sequence>MTLSDKAVKEFKDIFKKEYGQDLSDAEAREQGGRLVGFFEILYKQAQTEYRRKLRLKKEKIKGFYLDPTESPYTCAICGETKPGNEIWWDLNGLRCADCWRNIQEKVIPPLTWDHDNKIWIHDWQIHSDYNVHPATARKLRRLEELHGIDLKRGDGSIYCTVYLVSENKKFLKKYSKKPAMKVEYIDPKGNKIQI</sequence>